<dbReference type="EMBL" id="LN829119">
    <property type="protein sequence ID" value="CPR16507.1"/>
    <property type="molecule type" value="Genomic_DNA"/>
</dbReference>
<dbReference type="AlphaFoldDB" id="A0A0D6JCI8"/>
<reference evidence="2" key="1">
    <citation type="submission" date="2015-02" db="EMBL/GenBank/DDBJ databases">
        <authorList>
            <person name="Chooi Y.-H."/>
        </authorList>
    </citation>
    <scope>NUCLEOTIDE SEQUENCE [LARGE SCALE GENOMIC DNA]</scope>
    <source>
        <strain evidence="2">strain Y</strain>
    </source>
</reference>
<evidence type="ECO:0000313" key="1">
    <source>
        <dbReference type="EMBL" id="CPR16507.1"/>
    </source>
</evidence>
<sequence length="70" mass="7870">MGLDRWCGNTLTVLGPGFFEVRTVRTFLEQLMSHLLSARYCRPFLLFSRAGNERVNALQSGDAAAGWHLN</sequence>
<protein>
    <submittedName>
        <fullName evidence="1">Uncharacterized protein</fullName>
    </submittedName>
</protein>
<accession>A0A0D6JCI8</accession>
<dbReference type="KEGG" id="fil:BN1229_v1_0835"/>
<keyword evidence="2" id="KW-1185">Reference proteome</keyword>
<evidence type="ECO:0000313" key="2">
    <source>
        <dbReference type="Proteomes" id="UP000033187"/>
    </source>
</evidence>
<dbReference type="Proteomes" id="UP000033187">
    <property type="component" value="Chromosome 1"/>
</dbReference>
<gene>
    <name evidence="1" type="ORF">YBN1229_v1_0841</name>
</gene>
<name>A0A0D6JCI8_9HYPH</name>
<dbReference type="KEGG" id="fiy:BN1229_v1_0841"/>
<organism evidence="1 2">
    <name type="scientific">Candidatus Filomicrobium marinum</name>
    <dbReference type="NCBI Taxonomy" id="1608628"/>
    <lineage>
        <taxon>Bacteria</taxon>
        <taxon>Pseudomonadati</taxon>
        <taxon>Pseudomonadota</taxon>
        <taxon>Alphaproteobacteria</taxon>
        <taxon>Hyphomicrobiales</taxon>
        <taxon>Hyphomicrobiaceae</taxon>
        <taxon>Filomicrobium</taxon>
    </lineage>
</organism>
<proteinExistence type="predicted"/>